<sequence>MDDPGRRRPDTRLAREQPGRQPRTGWTEGLARTVGWFSRAEAA</sequence>
<evidence type="ECO:0000313" key="3">
    <source>
        <dbReference type="Proteomes" id="UP000530412"/>
    </source>
</evidence>
<dbReference type="Proteomes" id="UP000530412">
    <property type="component" value="Unassembled WGS sequence"/>
</dbReference>
<organism evidence="2 3">
    <name type="scientific">Streptomyces calvus</name>
    <dbReference type="NCBI Taxonomy" id="67282"/>
    <lineage>
        <taxon>Bacteria</taxon>
        <taxon>Bacillati</taxon>
        <taxon>Actinomycetota</taxon>
        <taxon>Actinomycetes</taxon>
        <taxon>Kitasatosporales</taxon>
        <taxon>Streptomycetaceae</taxon>
        <taxon>Streptomyces</taxon>
    </lineage>
</organism>
<gene>
    <name evidence="2" type="ORF">FHS33_000741</name>
</gene>
<dbReference type="Gene3D" id="3.40.50.720">
    <property type="entry name" value="NAD(P)-binding Rossmann-like Domain"/>
    <property type="match status" value="1"/>
</dbReference>
<evidence type="ECO:0000256" key="1">
    <source>
        <dbReference type="SAM" id="MobiDB-lite"/>
    </source>
</evidence>
<feature type="compositionally biased region" description="Basic and acidic residues" evidence="1">
    <location>
        <begin position="1"/>
        <end position="18"/>
    </location>
</feature>
<reference evidence="2 3" key="1">
    <citation type="submission" date="2020-08" db="EMBL/GenBank/DDBJ databases">
        <title>Genomic Encyclopedia of Type Strains, Phase III (KMG-III): the genomes of soil and plant-associated and newly described type strains.</title>
        <authorList>
            <person name="Whitman W."/>
        </authorList>
    </citation>
    <scope>NUCLEOTIDE SEQUENCE [LARGE SCALE GENOMIC DNA]</scope>
    <source>
        <strain evidence="2 3">CECT 3271</strain>
    </source>
</reference>
<accession>A0AA40S9N4</accession>
<protein>
    <submittedName>
        <fullName evidence="2">Nucleoside-diphosphate-sugar epimerase</fullName>
    </submittedName>
</protein>
<proteinExistence type="predicted"/>
<dbReference type="EMBL" id="JACJIE010000001">
    <property type="protein sequence ID" value="MBA8942352.1"/>
    <property type="molecule type" value="Genomic_DNA"/>
</dbReference>
<dbReference type="AlphaFoldDB" id="A0AA40S9N4"/>
<comment type="caution">
    <text evidence="2">The sequence shown here is derived from an EMBL/GenBank/DDBJ whole genome shotgun (WGS) entry which is preliminary data.</text>
</comment>
<feature type="region of interest" description="Disordered" evidence="1">
    <location>
        <begin position="1"/>
        <end position="29"/>
    </location>
</feature>
<name>A0AA40S9N4_9ACTN</name>
<evidence type="ECO:0000313" key="2">
    <source>
        <dbReference type="EMBL" id="MBA8942352.1"/>
    </source>
</evidence>